<keyword evidence="1" id="KW-0378">Hydrolase</keyword>
<dbReference type="EMBL" id="UINC01002135">
    <property type="protein sequence ID" value="SUZ93313.1"/>
    <property type="molecule type" value="Genomic_DNA"/>
</dbReference>
<name>A0A381RWL2_9ZZZZ</name>
<evidence type="ECO:0008006" key="3">
    <source>
        <dbReference type="Google" id="ProtNLM"/>
    </source>
</evidence>
<dbReference type="GO" id="GO:0006364">
    <property type="term" value="P:rRNA processing"/>
    <property type="evidence" value="ECO:0007669"/>
    <property type="project" value="TreeGrafter"/>
</dbReference>
<dbReference type="SUPFAM" id="SSF50249">
    <property type="entry name" value="Nucleic acid-binding proteins"/>
    <property type="match status" value="1"/>
</dbReference>
<protein>
    <recommendedName>
        <fullName evidence="3">S1 motif domain-containing protein</fullName>
    </recommendedName>
</protein>
<dbReference type="GO" id="GO:0003723">
    <property type="term" value="F:RNA binding"/>
    <property type="evidence" value="ECO:0007669"/>
    <property type="project" value="InterPro"/>
</dbReference>
<reference evidence="2" key="1">
    <citation type="submission" date="2018-05" db="EMBL/GenBank/DDBJ databases">
        <authorList>
            <person name="Lanie J.A."/>
            <person name="Ng W.-L."/>
            <person name="Kazmierczak K.M."/>
            <person name="Andrzejewski T.M."/>
            <person name="Davidsen T.M."/>
            <person name="Wayne K.J."/>
            <person name="Tettelin H."/>
            <person name="Glass J.I."/>
            <person name="Rusch D."/>
            <person name="Podicherti R."/>
            <person name="Tsui H.-C.T."/>
            <person name="Winkler M.E."/>
        </authorList>
    </citation>
    <scope>NUCLEOTIDE SEQUENCE</scope>
</reference>
<dbReference type="AlphaFoldDB" id="A0A381RWL2"/>
<dbReference type="InterPro" id="IPR012340">
    <property type="entry name" value="NA-bd_OB-fold"/>
</dbReference>
<sequence length="100" mass="11493">MKKNTSTKKSVKKVMLINAQHPEECRAVILKDNSIDDYIVEHSSREQIKGNVYLGVINRVEPSIEAAFIDFGYNKFGFLPFKDVLRESYCHTGEKKAKTR</sequence>
<dbReference type="Gene3D" id="2.40.50.140">
    <property type="entry name" value="Nucleic acid-binding proteins"/>
    <property type="match status" value="1"/>
</dbReference>
<gene>
    <name evidence="2" type="ORF">METZ01_LOCUS46167</name>
</gene>
<accession>A0A381RWL2</accession>
<keyword evidence="1" id="KW-0540">Nuclease</keyword>
<dbReference type="GO" id="GO:0005737">
    <property type="term" value="C:cytoplasm"/>
    <property type="evidence" value="ECO:0007669"/>
    <property type="project" value="TreeGrafter"/>
</dbReference>
<proteinExistence type="predicted"/>
<evidence type="ECO:0000256" key="1">
    <source>
        <dbReference type="ARBA" id="ARBA00022722"/>
    </source>
</evidence>
<evidence type="ECO:0000313" key="2">
    <source>
        <dbReference type="EMBL" id="SUZ93313.1"/>
    </source>
</evidence>
<dbReference type="GO" id="GO:0004540">
    <property type="term" value="F:RNA nuclease activity"/>
    <property type="evidence" value="ECO:0007669"/>
    <property type="project" value="InterPro"/>
</dbReference>
<dbReference type="PANTHER" id="PTHR30001:SF1">
    <property type="entry name" value="RIBONUCLEASE E_G-LIKE PROTEIN, CHLOROPLASTIC"/>
    <property type="match status" value="1"/>
</dbReference>
<dbReference type="InterPro" id="IPR004659">
    <property type="entry name" value="RNase_E/G"/>
</dbReference>
<feature type="non-terminal residue" evidence="2">
    <location>
        <position position="100"/>
    </location>
</feature>
<dbReference type="PANTHER" id="PTHR30001">
    <property type="entry name" value="RIBONUCLEASE"/>
    <property type="match status" value="1"/>
</dbReference>
<organism evidence="2">
    <name type="scientific">marine metagenome</name>
    <dbReference type="NCBI Taxonomy" id="408172"/>
    <lineage>
        <taxon>unclassified sequences</taxon>
        <taxon>metagenomes</taxon>
        <taxon>ecological metagenomes</taxon>
    </lineage>
</organism>